<reference evidence="13 14" key="1">
    <citation type="submission" date="2015-04" db="EMBL/GenBank/DDBJ databases">
        <authorList>
            <person name="Syromyatnikov M.Y."/>
            <person name="Popov V.N."/>
        </authorList>
    </citation>
    <scope>NUCLEOTIDE SEQUENCE [LARGE SCALE GENOMIC DNA]</scope>
</reference>
<dbReference type="NCBIfam" id="NF007538">
    <property type="entry name" value="PRK10150.1"/>
    <property type="match status" value="1"/>
</dbReference>
<evidence type="ECO:0000259" key="12">
    <source>
        <dbReference type="Pfam" id="PF02837"/>
    </source>
</evidence>
<dbReference type="GO" id="GO:0004566">
    <property type="term" value="F:beta-glucuronidase activity"/>
    <property type="evidence" value="ECO:0007669"/>
    <property type="project" value="UniProtKB-EC"/>
</dbReference>
<dbReference type="EC" id="3.2.1.31" evidence="3 8"/>
<dbReference type="SUPFAM" id="SSF51445">
    <property type="entry name" value="(Trans)glycosidases"/>
    <property type="match status" value="1"/>
</dbReference>
<dbReference type="Gene3D" id="3.20.20.80">
    <property type="entry name" value="Glycosidases"/>
    <property type="match status" value="1"/>
</dbReference>
<dbReference type="STRING" id="568069.A0A1J1I4S8"/>
<dbReference type="InterPro" id="IPR008979">
    <property type="entry name" value="Galactose-bd-like_sf"/>
</dbReference>
<dbReference type="InterPro" id="IPR036156">
    <property type="entry name" value="Beta-gal/glucu_dom_sf"/>
</dbReference>
<dbReference type="InterPro" id="IPR006102">
    <property type="entry name" value="Ig-like_GH2"/>
</dbReference>
<accession>A0A1J1I4S8</accession>
<keyword evidence="14" id="KW-1185">Reference proteome</keyword>
<dbReference type="GO" id="GO:0005615">
    <property type="term" value="C:extracellular space"/>
    <property type="evidence" value="ECO:0007669"/>
    <property type="project" value="TreeGrafter"/>
</dbReference>
<evidence type="ECO:0000256" key="2">
    <source>
        <dbReference type="ARBA" id="ARBA00007401"/>
    </source>
</evidence>
<dbReference type="Gene3D" id="2.60.120.260">
    <property type="entry name" value="Galactose-binding domain-like"/>
    <property type="match status" value="1"/>
</dbReference>
<dbReference type="PANTHER" id="PTHR10066">
    <property type="entry name" value="BETA-GLUCURONIDASE"/>
    <property type="match status" value="1"/>
</dbReference>
<comment type="function">
    <text evidence="1 8">Plays an important role in the degradation of dermatan and keratan sulfates.</text>
</comment>
<dbReference type="InterPro" id="IPR006103">
    <property type="entry name" value="Glyco_hydro_2_cat"/>
</dbReference>
<dbReference type="PROSITE" id="PS00608">
    <property type="entry name" value="GLYCOSYL_HYDROL_F2_2"/>
    <property type="match status" value="1"/>
</dbReference>
<keyword evidence="6 8" id="KW-0378">Hydrolase</keyword>
<dbReference type="InterPro" id="IPR013783">
    <property type="entry name" value="Ig-like_fold"/>
</dbReference>
<comment type="similarity">
    <text evidence="2 8">Belongs to the glycosyl hydrolase 2 family.</text>
</comment>
<evidence type="ECO:0000259" key="11">
    <source>
        <dbReference type="Pfam" id="PF02836"/>
    </source>
</evidence>
<evidence type="ECO:0000256" key="3">
    <source>
        <dbReference type="ARBA" id="ARBA00012761"/>
    </source>
</evidence>
<feature type="domain" description="Glycosyl hydrolases family 2 sugar binding" evidence="12">
    <location>
        <begin position="73"/>
        <end position="250"/>
    </location>
</feature>
<evidence type="ECO:0000313" key="14">
    <source>
        <dbReference type="Proteomes" id="UP000183832"/>
    </source>
</evidence>
<organism evidence="13 14">
    <name type="scientific">Clunio marinus</name>
    <dbReference type="NCBI Taxonomy" id="568069"/>
    <lineage>
        <taxon>Eukaryota</taxon>
        <taxon>Metazoa</taxon>
        <taxon>Ecdysozoa</taxon>
        <taxon>Arthropoda</taxon>
        <taxon>Hexapoda</taxon>
        <taxon>Insecta</taxon>
        <taxon>Pterygota</taxon>
        <taxon>Neoptera</taxon>
        <taxon>Endopterygota</taxon>
        <taxon>Diptera</taxon>
        <taxon>Nematocera</taxon>
        <taxon>Chironomoidea</taxon>
        <taxon>Chironomidae</taxon>
        <taxon>Clunio</taxon>
    </lineage>
</organism>
<dbReference type="InterPro" id="IPR006104">
    <property type="entry name" value="Glyco_hydro_2_N"/>
</dbReference>
<comment type="subunit">
    <text evidence="8">Homotetramer.</text>
</comment>
<dbReference type="PROSITE" id="PS00719">
    <property type="entry name" value="GLYCOSYL_HYDROL_F2_1"/>
    <property type="match status" value="1"/>
</dbReference>
<keyword evidence="9" id="KW-0812">Transmembrane</keyword>
<dbReference type="InterPro" id="IPR006101">
    <property type="entry name" value="Glyco_hydro_2"/>
</dbReference>
<gene>
    <name evidence="13" type="primary">putative Beta-glucuronidase</name>
    <name evidence="13" type="ORF">CLUMA_CG008644</name>
</gene>
<dbReference type="InterPro" id="IPR023230">
    <property type="entry name" value="Glyco_hydro_2_CS"/>
</dbReference>
<dbReference type="Pfam" id="PF02836">
    <property type="entry name" value="Glyco_hydro_2_C"/>
    <property type="match status" value="1"/>
</dbReference>
<evidence type="ECO:0000256" key="6">
    <source>
        <dbReference type="ARBA" id="ARBA00022801"/>
    </source>
</evidence>
<dbReference type="Pfam" id="PF02837">
    <property type="entry name" value="Glyco_hydro_2_N"/>
    <property type="match status" value="1"/>
</dbReference>
<evidence type="ECO:0000256" key="8">
    <source>
        <dbReference type="RuleBase" id="RU361154"/>
    </source>
</evidence>
<dbReference type="PANTHER" id="PTHR10066:SF67">
    <property type="entry name" value="BETA-GLUCURONIDASE"/>
    <property type="match status" value="1"/>
</dbReference>
<keyword evidence="9" id="KW-0472">Membrane</keyword>
<evidence type="ECO:0000256" key="1">
    <source>
        <dbReference type="ARBA" id="ARBA00003025"/>
    </source>
</evidence>
<evidence type="ECO:0000256" key="9">
    <source>
        <dbReference type="SAM" id="Phobius"/>
    </source>
</evidence>
<dbReference type="EMBL" id="CVRI01000041">
    <property type="protein sequence ID" value="CRK95285.1"/>
    <property type="molecule type" value="Genomic_DNA"/>
</dbReference>
<dbReference type="SUPFAM" id="SSF49303">
    <property type="entry name" value="beta-Galactosidase/glucuronidase domain"/>
    <property type="match status" value="1"/>
</dbReference>
<keyword evidence="7 8" id="KW-0326">Glycosidase</keyword>
<dbReference type="InterPro" id="IPR017853">
    <property type="entry name" value="GH"/>
</dbReference>
<keyword evidence="9" id="KW-1133">Transmembrane helix</keyword>
<dbReference type="GO" id="GO:0005975">
    <property type="term" value="P:carbohydrate metabolic process"/>
    <property type="evidence" value="ECO:0007669"/>
    <property type="project" value="InterPro"/>
</dbReference>
<dbReference type="PRINTS" id="PR00132">
    <property type="entry name" value="GLHYDRLASE2"/>
</dbReference>
<keyword evidence="8" id="KW-0458">Lysosome</keyword>
<evidence type="ECO:0000313" key="13">
    <source>
        <dbReference type="EMBL" id="CRK95285.1"/>
    </source>
</evidence>
<dbReference type="InterPro" id="IPR023232">
    <property type="entry name" value="Glyco_hydro_2_AS"/>
</dbReference>
<evidence type="ECO:0000259" key="10">
    <source>
        <dbReference type="Pfam" id="PF00703"/>
    </source>
</evidence>
<keyword evidence="5" id="KW-0732">Signal</keyword>
<dbReference type="FunFam" id="2.60.120.260:FF:000027">
    <property type="entry name" value="Beta-glucuronidase"/>
    <property type="match status" value="1"/>
</dbReference>
<dbReference type="Pfam" id="PF00703">
    <property type="entry name" value="Glyco_hydro_2"/>
    <property type="match status" value="1"/>
</dbReference>
<evidence type="ECO:0000256" key="4">
    <source>
        <dbReference type="ARBA" id="ARBA00016205"/>
    </source>
</evidence>
<dbReference type="GO" id="GO:0030246">
    <property type="term" value="F:carbohydrate binding"/>
    <property type="evidence" value="ECO:0007669"/>
    <property type="project" value="TreeGrafter"/>
</dbReference>
<feature type="domain" description="Glycoside hydrolase family 2 immunoglobulin-like beta-sandwich" evidence="10">
    <location>
        <begin position="252"/>
        <end position="356"/>
    </location>
</feature>
<dbReference type="SUPFAM" id="SSF49785">
    <property type="entry name" value="Galactose-binding domain-like"/>
    <property type="match status" value="1"/>
</dbReference>
<comment type="catalytic activity">
    <reaction evidence="8">
        <text>a beta-D-glucuronoside + H2O = D-glucuronate + an alcohol</text>
        <dbReference type="Rhea" id="RHEA:17633"/>
        <dbReference type="ChEBI" id="CHEBI:15377"/>
        <dbReference type="ChEBI" id="CHEBI:30879"/>
        <dbReference type="ChEBI" id="CHEBI:58720"/>
        <dbReference type="ChEBI" id="CHEBI:83411"/>
        <dbReference type="EC" id="3.2.1.31"/>
    </reaction>
</comment>
<dbReference type="FunFam" id="3.20.20.80:FF:000029">
    <property type="entry name" value="Beta-glucuronidase"/>
    <property type="match status" value="1"/>
</dbReference>
<dbReference type="Proteomes" id="UP000183832">
    <property type="component" value="Unassembled WGS sequence"/>
</dbReference>
<dbReference type="GO" id="GO:0019391">
    <property type="term" value="P:glucuronoside catabolic process"/>
    <property type="evidence" value="ECO:0007669"/>
    <property type="project" value="TreeGrafter"/>
</dbReference>
<feature type="domain" description="Glycoside hydrolase family 2 catalytic" evidence="11">
    <location>
        <begin position="361"/>
        <end position="656"/>
    </location>
</feature>
<protein>
    <recommendedName>
        <fullName evidence="4 8">Beta-glucuronidase</fullName>
        <ecNumber evidence="3 8">3.2.1.31</ecNumber>
    </recommendedName>
</protein>
<dbReference type="OrthoDB" id="408532at2759"/>
<dbReference type="AlphaFoldDB" id="A0A1J1I4S8"/>
<sequence length="686" mass="79921">MPDLRNLFPRNERYFQTSVWYCWLCQFIRSLTFFLMGFIGYMVNVVFGIMLVSGEDKITEGLLYPRESETREVRSLDGVWSFAKSDTKQPSEGLREKWFLKDLADSTNVIHMPVPSSYNDIVEDAAVRDHVGTVWYERKFFVPKSWQTQRVWLRFGSVHYEAYVWINGNLVARHSIGHLPFETEITSHINYAKENRVTVLCDNVLLQTTIPQGKIVEQDSDNGRIPIQQYTFDFFNYAGIHRSVHLYTTPNTFIKEIILDTDVDSEGNGIVGFRIIANNNDTTNYAKVMIYDRERNIVDTQAVDGSLTGTATIRNVKKWWPYLMSSDPAYLYTIEVKLSTRAEENVDVYRMKFGVRTLKWTNTSFLINDKPIYFRGFGRHEDSDIRGKGLDFALLTKDFNLLRWIGANAYRTSHYPYSEESMQFADEHGIMIVDECPSVDTDNYSNELLLNHKFSLEQLIHRDRNHPSVVMWSIANEPRTQKTNADQYFAEVARYTKLLDPSRPITAAIAVHMNSDELAKYLDIISFNRYNAWYTNTGRLDMVTNNVVNEATGWHEKHNKPVLMSEYGADTVEGLHMLPAYVWSEEFQSQQFSKHFEAFDRLRSSGFFIGEFVWNFADFKTAQTYTRVGGNKKGVFTRNRQPKASAHLLRKRYFELASELDNYHTLPTNLYEYTSQNQKQLDRNEL</sequence>
<comment type="activity regulation">
    <text evidence="8">Inhibited by L-aspartic acid.</text>
</comment>
<evidence type="ECO:0000256" key="5">
    <source>
        <dbReference type="ARBA" id="ARBA00022729"/>
    </source>
</evidence>
<dbReference type="Gene3D" id="2.60.40.10">
    <property type="entry name" value="Immunoglobulins"/>
    <property type="match status" value="1"/>
</dbReference>
<name>A0A1J1I4S8_9DIPT</name>
<evidence type="ECO:0000256" key="7">
    <source>
        <dbReference type="ARBA" id="ARBA00023295"/>
    </source>
</evidence>
<proteinExistence type="inferred from homology"/>
<feature type="transmembrane region" description="Helical" evidence="9">
    <location>
        <begin position="20"/>
        <end position="43"/>
    </location>
</feature>